<sequence length="68" mass="7495">MGREAEAFSETIAAQWPTQRITSSGERYPFYVDQGGGNKQENREGLLTIKRVIKGWGVVPESAALRGV</sequence>
<dbReference type="Proteomes" id="UP000616499">
    <property type="component" value="Unassembled WGS sequence"/>
</dbReference>
<evidence type="ECO:0000313" key="1">
    <source>
        <dbReference type="EMBL" id="GGM13123.1"/>
    </source>
</evidence>
<keyword evidence="2" id="KW-1185">Reference proteome</keyword>
<reference evidence="2" key="1">
    <citation type="journal article" date="2019" name="Int. J. Syst. Evol. Microbiol.">
        <title>The Global Catalogue of Microorganisms (GCM) 10K type strain sequencing project: providing services to taxonomists for standard genome sequencing and annotation.</title>
        <authorList>
            <consortium name="The Broad Institute Genomics Platform"/>
            <consortium name="The Broad Institute Genome Sequencing Center for Infectious Disease"/>
            <person name="Wu L."/>
            <person name="Ma J."/>
        </authorList>
    </citation>
    <scope>NUCLEOTIDE SEQUENCE [LARGE SCALE GENOMIC DNA]</scope>
    <source>
        <strain evidence="2">JCM 13501</strain>
    </source>
</reference>
<name>A0ABQ2GTV3_9PSED</name>
<protein>
    <submittedName>
        <fullName evidence="1">Uncharacterized protein</fullName>
    </submittedName>
</protein>
<accession>A0ABQ2GTV3</accession>
<evidence type="ECO:0000313" key="2">
    <source>
        <dbReference type="Proteomes" id="UP000616499"/>
    </source>
</evidence>
<organism evidence="1 2">
    <name type="scientific">Pseudomonas asuensis</name>
    <dbReference type="NCBI Taxonomy" id="1825787"/>
    <lineage>
        <taxon>Bacteria</taxon>
        <taxon>Pseudomonadati</taxon>
        <taxon>Pseudomonadota</taxon>
        <taxon>Gammaproteobacteria</taxon>
        <taxon>Pseudomonadales</taxon>
        <taxon>Pseudomonadaceae</taxon>
        <taxon>Pseudomonas</taxon>
    </lineage>
</organism>
<comment type="caution">
    <text evidence="1">The sequence shown here is derived from an EMBL/GenBank/DDBJ whole genome shotgun (WGS) entry which is preliminary data.</text>
</comment>
<dbReference type="EMBL" id="BMNW01000005">
    <property type="protein sequence ID" value="GGM13123.1"/>
    <property type="molecule type" value="Genomic_DNA"/>
</dbReference>
<gene>
    <name evidence="1" type="ORF">GCM10009425_25160</name>
</gene>
<proteinExistence type="predicted"/>